<keyword evidence="1" id="KW-0802">TPR repeat</keyword>
<name>A0ABT8R6I7_9BACT</name>
<accession>A0ABT8R6I7</accession>
<gene>
    <name evidence="2" type="ORF">Q0590_15730</name>
</gene>
<dbReference type="EMBL" id="JAUKPO010000008">
    <property type="protein sequence ID" value="MDO1447721.1"/>
    <property type="molecule type" value="Genomic_DNA"/>
</dbReference>
<dbReference type="InterPro" id="IPR011990">
    <property type="entry name" value="TPR-like_helical_dom_sf"/>
</dbReference>
<reference evidence="2" key="1">
    <citation type="submission" date="2023-07" db="EMBL/GenBank/DDBJ databases">
        <title>The genome sequence of Rhodocytophaga aerolata KACC 12507.</title>
        <authorList>
            <person name="Zhang X."/>
        </authorList>
    </citation>
    <scope>NUCLEOTIDE SEQUENCE</scope>
    <source>
        <strain evidence="2">KACC 12507</strain>
    </source>
</reference>
<dbReference type="Gene3D" id="1.25.40.10">
    <property type="entry name" value="Tetratricopeptide repeat domain"/>
    <property type="match status" value="1"/>
</dbReference>
<comment type="caution">
    <text evidence="2">The sequence shown here is derived from an EMBL/GenBank/DDBJ whole genome shotgun (WGS) entry which is preliminary data.</text>
</comment>
<keyword evidence="3" id="KW-1185">Reference proteome</keyword>
<dbReference type="SUPFAM" id="SSF48452">
    <property type="entry name" value="TPR-like"/>
    <property type="match status" value="1"/>
</dbReference>
<dbReference type="RefSeq" id="WP_302038525.1">
    <property type="nucleotide sequence ID" value="NZ_JAUKPO010000008.1"/>
</dbReference>
<sequence>MNPSRLEQLLAFLKEDPHDPFNLYALAMEYVKTDAWQALNFYEQLLQQHPGYAPTYYHAAKLYEQLNKPEKARETYEKGMQISLQQNNRHAHRELQSAYNQFLDEWEE</sequence>
<feature type="repeat" description="TPR" evidence="1">
    <location>
        <begin position="53"/>
        <end position="86"/>
    </location>
</feature>
<dbReference type="PROSITE" id="PS50005">
    <property type="entry name" value="TPR"/>
    <property type="match status" value="1"/>
</dbReference>
<evidence type="ECO:0000313" key="3">
    <source>
        <dbReference type="Proteomes" id="UP001168528"/>
    </source>
</evidence>
<evidence type="ECO:0000313" key="2">
    <source>
        <dbReference type="EMBL" id="MDO1447721.1"/>
    </source>
</evidence>
<dbReference type="Proteomes" id="UP001168528">
    <property type="component" value="Unassembled WGS sequence"/>
</dbReference>
<protein>
    <submittedName>
        <fullName evidence="2">Tetratricopeptide repeat protein</fullName>
    </submittedName>
</protein>
<proteinExistence type="predicted"/>
<organism evidence="2 3">
    <name type="scientific">Rhodocytophaga aerolata</name>
    <dbReference type="NCBI Taxonomy" id="455078"/>
    <lineage>
        <taxon>Bacteria</taxon>
        <taxon>Pseudomonadati</taxon>
        <taxon>Bacteroidota</taxon>
        <taxon>Cytophagia</taxon>
        <taxon>Cytophagales</taxon>
        <taxon>Rhodocytophagaceae</taxon>
        <taxon>Rhodocytophaga</taxon>
    </lineage>
</organism>
<dbReference type="Pfam" id="PF14559">
    <property type="entry name" value="TPR_19"/>
    <property type="match status" value="1"/>
</dbReference>
<dbReference type="InterPro" id="IPR019734">
    <property type="entry name" value="TPR_rpt"/>
</dbReference>
<evidence type="ECO:0000256" key="1">
    <source>
        <dbReference type="PROSITE-ProRule" id="PRU00339"/>
    </source>
</evidence>